<keyword evidence="3 7" id="KW-0081">Bacteriolytic enzyme</keyword>
<keyword evidence="6 7" id="KW-0326">Glycosidase</keyword>
<dbReference type="EMBL" id="JTDN01000001">
    <property type="protein sequence ID" value="KHL26464.1"/>
    <property type="molecule type" value="Genomic_DNA"/>
</dbReference>
<gene>
    <name evidence="8" type="ORF">PK98_08570</name>
</gene>
<dbReference type="OrthoDB" id="5327667at2"/>
<protein>
    <recommendedName>
        <fullName evidence="7">Lysozyme</fullName>
        <ecNumber evidence="7">3.2.1.17</ecNumber>
    </recommendedName>
</protein>
<dbReference type="InterPro" id="IPR023346">
    <property type="entry name" value="Lysozyme-like_dom_sf"/>
</dbReference>
<dbReference type="STRING" id="1572751.PK98_08570"/>
<evidence type="ECO:0000256" key="7">
    <source>
        <dbReference type="RuleBase" id="RU003788"/>
    </source>
</evidence>
<dbReference type="AlphaFoldDB" id="A0A0B2BYD4"/>
<keyword evidence="4 7" id="KW-0378">Hydrolase</keyword>
<evidence type="ECO:0000256" key="2">
    <source>
        <dbReference type="ARBA" id="ARBA00022529"/>
    </source>
</evidence>
<reference evidence="8 9" key="1">
    <citation type="submission" date="2014-11" db="EMBL/GenBank/DDBJ databases">
        <title>Draft genome sequence of Kirrobacter mercurialis.</title>
        <authorList>
            <person name="Coil D.A."/>
            <person name="Eisen J.A."/>
        </authorList>
    </citation>
    <scope>NUCLEOTIDE SEQUENCE [LARGE SCALE GENOMIC DNA]</scope>
    <source>
        <strain evidence="8 9">Coronado</strain>
    </source>
</reference>
<proteinExistence type="inferred from homology"/>
<dbReference type="CDD" id="cd00737">
    <property type="entry name" value="lyz_endolysin_autolysin"/>
    <property type="match status" value="1"/>
</dbReference>
<keyword evidence="5" id="KW-1035">Host cytoplasm</keyword>
<organism evidence="8 9">
    <name type="scientific">Croceibacterium mercuriale</name>
    <dbReference type="NCBI Taxonomy" id="1572751"/>
    <lineage>
        <taxon>Bacteria</taxon>
        <taxon>Pseudomonadati</taxon>
        <taxon>Pseudomonadota</taxon>
        <taxon>Alphaproteobacteria</taxon>
        <taxon>Sphingomonadales</taxon>
        <taxon>Erythrobacteraceae</taxon>
        <taxon>Croceibacterium</taxon>
    </lineage>
</organism>
<evidence type="ECO:0000256" key="3">
    <source>
        <dbReference type="ARBA" id="ARBA00022638"/>
    </source>
</evidence>
<comment type="caution">
    <text evidence="8">The sequence shown here is derived from an EMBL/GenBank/DDBJ whole genome shotgun (WGS) entry which is preliminary data.</text>
</comment>
<dbReference type="InterPro" id="IPR034690">
    <property type="entry name" value="Endolysin_T4_type"/>
</dbReference>
<dbReference type="Pfam" id="PF00959">
    <property type="entry name" value="Phage_lysozyme"/>
    <property type="match status" value="1"/>
</dbReference>
<sequence>MNRKAIFDAVRQILGRGFSRAEVARLDHAIDQTITPEADSSPVTTVGEPGLQLIREFEGFARRRKDGLVEAYPDPATGGAPWTIGWGSTTDEGGNAITPGTVWAQERCDARFAVHVAEFAGEVATLLGRTPTSRNQFDALVSLAYNIGTSALATSTLLRMHLAGNHAGAAEQFGRWNRAGGRVLAGLVRRRAAEAALYRRADDMTG</sequence>
<evidence type="ECO:0000256" key="4">
    <source>
        <dbReference type="ARBA" id="ARBA00022801"/>
    </source>
</evidence>
<dbReference type="InterPro" id="IPR051018">
    <property type="entry name" value="Bacteriophage_GH24"/>
</dbReference>
<dbReference type="EC" id="3.2.1.17" evidence="7"/>
<dbReference type="GO" id="GO:0003796">
    <property type="term" value="F:lysozyme activity"/>
    <property type="evidence" value="ECO:0007669"/>
    <property type="project" value="UniProtKB-EC"/>
</dbReference>
<dbReference type="GO" id="GO:0009253">
    <property type="term" value="P:peptidoglycan catabolic process"/>
    <property type="evidence" value="ECO:0007669"/>
    <property type="project" value="InterPro"/>
</dbReference>
<dbReference type="Gene3D" id="1.10.530.40">
    <property type="match status" value="1"/>
</dbReference>
<dbReference type="GO" id="GO:0042742">
    <property type="term" value="P:defense response to bacterium"/>
    <property type="evidence" value="ECO:0007669"/>
    <property type="project" value="UniProtKB-KW"/>
</dbReference>
<accession>A0A0B2BYD4</accession>
<dbReference type="InterPro" id="IPR023347">
    <property type="entry name" value="Lysozyme_dom_sf"/>
</dbReference>
<comment type="similarity">
    <text evidence="7">Belongs to the glycosyl hydrolase 24 family.</text>
</comment>
<dbReference type="SUPFAM" id="SSF53955">
    <property type="entry name" value="Lysozyme-like"/>
    <property type="match status" value="1"/>
</dbReference>
<keyword evidence="2 7" id="KW-0929">Antimicrobial</keyword>
<evidence type="ECO:0000313" key="8">
    <source>
        <dbReference type="EMBL" id="KHL26464.1"/>
    </source>
</evidence>
<name>A0A0B2BYD4_9SPHN</name>
<comment type="catalytic activity">
    <reaction evidence="1 7">
        <text>Hydrolysis of (1-&gt;4)-beta-linkages between N-acetylmuramic acid and N-acetyl-D-glucosamine residues in a peptidoglycan and between N-acetyl-D-glucosamine residues in chitodextrins.</text>
        <dbReference type="EC" id="3.2.1.17"/>
    </reaction>
</comment>
<dbReference type="PANTHER" id="PTHR38107:SF3">
    <property type="entry name" value="LYSOZYME RRRD-RELATED"/>
    <property type="match status" value="1"/>
</dbReference>
<dbReference type="InterPro" id="IPR002196">
    <property type="entry name" value="Glyco_hydro_24"/>
</dbReference>
<dbReference type="HAMAP" id="MF_04110">
    <property type="entry name" value="ENDOLYSIN_T4"/>
    <property type="match status" value="1"/>
</dbReference>
<keyword evidence="9" id="KW-1185">Reference proteome</keyword>
<dbReference type="Proteomes" id="UP000030988">
    <property type="component" value="Unassembled WGS sequence"/>
</dbReference>
<dbReference type="InterPro" id="IPR033907">
    <property type="entry name" value="Endolysin_autolysin"/>
</dbReference>
<evidence type="ECO:0000256" key="6">
    <source>
        <dbReference type="ARBA" id="ARBA00023295"/>
    </source>
</evidence>
<dbReference type="GO" id="GO:0031640">
    <property type="term" value="P:killing of cells of another organism"/>
    <property type="evidence" value="ECO:0007669"/>
    <property type="project" value="UniProtKB-KW"/>
</dbReference>
<dbReference type="RefSeq" id="WP_039095770.1">
    <property type="nucleotide sequence ID" value="NZ_JTDN01000001.1"/>
</dbReference>
<evidence type="ECO:0000256" key="5">
    <source>
        <dbReference type="ARBA" id="ARBA00023200"/>
    </source>
</evidence>
<evidence type="ECO:0000256" key="1">
    <source>
        <dbReference type="ARBA" id="ARBA00000632"/>
    </source>
</evidence>
<dbReference type="GO" id="GO:0016998">
    <property type="term" value="P:cell wall macromolecule catabolic process"/>
    <property type="evidence" value="ECO:0007669"/>
    <property type="project" value="InterPro"/>
</dbReference>
<evidence type="ECO:0000313" key="9">
    <source>
        <dbReference type="Proteomes" id="UP000030988"/>
    </source>
</evidence>
<dbReference type="PANTHER" id="PTHR38107">
    <property type="match status" value="1"/>
</dbReference>